<feature type="compositionally biased region" description="Basic and acidic residues" evidence="1">
    <location>
        <begin position="34"/>
        <end position="55"/>
    </location>
</feature>
<reference evidence="2" key="2">
    <citation type="submission" date="2023-06" db="EMBL/GenBank/DDBJ databases">
        <authorList>
            <person name="Kobayashi Y."/>
            <person name="Kayamori A."/>
            <person name="Aoki K."/>
            <person name="Shiwa Y."/>
            <person name="Fujita N."/>
            <person name="Sugita T."/>
            <person name="Iwasaki W."/>
            <person name="Tanaka N."/>
            <person name="Takashima M."/>
        </authorList>
    </citation>
    <scope>NUCLEOTIDE SEQUENCE</scope>
    <source>
        <strain evidence="2">HIS016</strain>
    </source>
</reference>
<reference evidence="2" key="1">
    <citation type="journal article" date="2023" name="BMC Genomics">
        <title>Chromosome-level genome assemblies of Cutaneotrichosporon spp. (Trichosporonales, Basidiomycota) reveal imbalanced evolution between nucleotide sequences and chromosome synteny.</title>
        <authorList>
            <person name="Kobayashi Y."/>
            <person name="Kayamori A."/>
            <person name="Aoki K."/>
            <person name="Shiwa Y."/>
            <person name="Matsutani M."/>
            <person name="Fujita N."/>
            <person name="Sugita T."/>
            <person name="Iwasaki W."/>
            <person name="Tanaka N."/>
            <person name="Takashima M."/>
        </authorList>
    </citation>
    <scope>NUCLEOTIDE SEQUENCE</scope>
    <source>
        <strain evidence="2">HIS016</strain>
    </source>
</reference>
<comment type="caution">
    <text evidence="2">The sequence shown here is derived from an EMBL/GenBank/DDBJ whole genome shotgun (WGS) entry which is preliminary data.</text>
</comment>
<proteinExistence type="predicted"/>
<dbReference type="AlphaFoldDB" id="A0AAD3TPI3"/>
<dbReference type="Proteomes" id="UP001222932">
    <property type="component" value="Unassembled WGS sequence"/>
</dbReference>
<feature type="compositionally biased region" description="Low complexity" evidence="1">
    <location>
        <begin position="69"/>
        <end position="84"/>
    </location>
</feature>
<accession>A0AAD3TPI3</accession>
<keyword evidence="3" id="KW-1185">Reference proteome</keyword>
<sequence>MLLAAYDALMASRLDVSLLSSASAPAPVPGALAHHSEGEEPEDPDRPMTKAERQNAKKKRRKQRERALKAAAAAAKGEALPKPAQNQQEEGPIPFRLFSPLVAISLITVENYELTSNPRVRPLYRDVQERIRRCAAEAAVDPPSFPSLLSPPAKADEWRADESTPPVFLGYTAEVEHKRTTRQHNPGPRLLSLCRTPPDVIDPGPTVVPLLSGLLPRVRTPE</sequence>
<evidence type="ECO:0000256" key="1">
    <source>
        <dbReference type="SAM" id="MobiDB-lite"/>
    </source>
</evidence>
<evidence type="ECO:0000313" key="2">
    <source>
        <dbReference type="EMBL" id="GMK54121.1"/>
    </source>
</evidence>
<evidence type="ECO:0000313" key="3">
    <source>
        <dbReference type="Proteomes" id="UP001222932"/>
    </source>
</evidence>
<dbReference type="EMBL" id="BTCM01000001">
    <property type="protein sequence ID" value="GMK54121.1"/>
    <property type="molecule type" value="Genomic_DNA"/>
</dbReference>
<gene>
    <name evidence="2" type="ORF">CspeluHIS016_0107070</name>
</gene>
<name>A0AAD3TPI3_9TREE</name>
<feature type="region of interest" description="Disordered" evidence="1">
    <location>
        <begin position="25"/>
        <end position="90"/>
    </location>
</feature>
<protein>
    <submittedName>
        <fullName evidence="2">Uncharacterized protein</fullName>
    </submittedName>
</protein>
<organism evidence="2 3">
    <name type="scientific">Cutaneotrichosporon spelunceum</name>
    <dbReference type="NCBI Taxonomy" id="1672016"/>
    <lineage>
        <taxon>Eukaryota</taxon>
        <taxon>Fungi</taxon>
        <taxon>Dikarya</taxon>
        <taxon>Basidiomycota</taxon>
        <taxon>Agaricomycotina</taxon>
        <taxon>Tremellomycetes</taxon>
        <taxon>Trichosporonales</taxon>
        <taxon>Trichosporonaceae</taxon>
        <taxon>Cutaneotrichosporon</taxon>
    </lineage>
</organism>